<dbReference type="RefSeq" id="WP_184200922.1">
    <property type="nucleotide sequence ID" value="NZ_JACHGW010000004.1"/>
</dbReference>
<evidence type="ECO:0000313" key="2">
    <source>
        <dbReference type="EMBL" id="MBB6052243.1"/>
    </source>
</evidence>
<comment type="caution">
    <text evidence="2">The sequence shown here is derived from an EMBL/GenBank/DDBJ whole genome shotgun (WGS) entry which is preliminary data.</text>
</comment>
<feature type="domain" description="Glyoxalase/fosfomycin resistance/dioxygenase" evidence="1">
    <location>
        <begin position="4"/>
        <end position="121"/>
    </location>
</feature>
<dbReference type="EMBL" id="JACHGW010000004">
    <property type="protein sequence ID" value="MBB6052243.1"/>
    <property type="molecule type" value="Genomic_DNA"/>
</dbReference>
<accession>A0A7W9SUF9</accession>
<dbReference type="PANTHER" id="PTHR36503:SF3">
    <property type="entry name" value="BLR0126 PROTEIN"/>
    <property type="match status" value="1"/>
</dbReference>
<proteinExistence type="predicted"/>
<name>A0A7W9SUF9_ARMRO</name>
<dbReference type="AlphaFoldDB" id="A0A7W9SUF9"/>
<reference evidence="2 3" key="1">
    <citation type="submission" date="2020-08" db="EMBL/GenBank/DDBJ databases">
        <title>Genomic Encyclopedia of Type Strains, Phase IV (KMG-IV): sequencing the most valuable type-strain genomes for metagenomic binning, comparative biology and taxonomic classification.</title>
        <authorList>
            <person name="Goeker M."/>
        </authorList>
    </citation>
    <scope>NUCLEOTIDE SEQUENCE [LARGE SCALE GENOMIC DNA]</scope>
    <source>
        <strain evidence="2 3">DSM 23562</strain>
    </source>
</reference>
<organism evidence="2 3">
    <name type="scientific">Armatimonas rosea</name>
    <dbReference type="NCBI Taxonomy" id="685828"/>
    <lineage>
        <taxon>Bacteria</taxon>
        <taxon>Bacillati</taxon>
        <taxon>Armatimonadota</taxon>
        <taxon>Armatimonadia</taxon>
        <taxon>Armatimonadales</taxon>
        <taxon>Armatimonadaceae</taxon>
        <taxon>Armatimonas</taxon>
    </lineage>
</organism>
<protein>
    <submittedName>
        <fullName evidence="2">Putative glyoxalase superfamily protein PhnB</fullName>
    </submittedName>
</protein>
<dbReference type="Proteomes" id="UP000520814">
    <property type="component" value="Unassembled WGS sequence"/>
</dbReference>
<dbReference type="SUPFAM" id="SSF54593">
    <property type="entry name" value="Glyoxalase/Bleomycin resistance protein/Dihydroxybiphenyl dioxygenase"/>
    <property type="match status" value="1"/>
</dbReference>
<dbReference type="Gene3D" id="3.10.180.10">
    <property type="entry name" value="2,3-Dihydroxybiphenyl 1,2-Dioxygenase, domain 1"/>
    <property type="match status" value="1"/>
</dbReference>
<sequence>MATLNAIGIVVSDMSKALAFYRLLGIEIPEPEAGEDHVETTLSSGVRLMWDTEALVLSFDPEWTRPTGSRIGLAFECASPAEVNALHAHAVASGYWSHKDPWDAFWGQRYAQLCDPDGTVVDLFAALTP</sequence>
<gene>
    <name evidence="2" type="ORF">HNQ39_004064</name>
</gene>
<dbReference type="InterPro" id="IPR029068">
    <property type="entry name" value="Glyas_Bleomycin-R_OHBP_Dase"/>
</dbReference>
<dbReference type="InterPro" id="IPR004360">
    <property type="entry name" value="Glyas_Fos-R_dOase_dom"/>
</dbReference>
<evidence type="ECO:0000313" key="3">
    <source>
        <dbReference type="Proteomes" id="UP000520814"/>
    </source>
</evidence>
<dbReference type="PANTHER" id="PTHR36503">
    <property type="entry name" value="BLR2520 PROTEIN"/>
    <property type="match status" value="1"/>
</dbReference>
<keyword evidence="3" id="KW-1185">Reference proteome</keyword>
<dbReference type="Pfam" id="PF00903">
    <property type="entry name" value="Glyoxalase"/>
    <property type="match status" value="1"/>
</dbReference>
<evidence type="ECO:0000259" key="1">
    <source>
        <dbReference type="Pfam" id="PF00903"/>
    </source>
</evidence>